<feature type="transmembrane region" description="Helical" evidence="2">
    <location>
        <begin position="6"/>
        <end position="27"/>
    </location>
</feature>
<dbReference type="InterPro" id="IPR001638">
    <property type="entry name" value="Solute-binding_3/MltF_N"/>
</dbReference>
<dbReference type="Pfam" id="PF00497">
    <property type="entry name" value="SBP_bac_3"/>
    <property type="match status" value="1"/>
</dbReference>
<keyword evidence="1" id="KW-0732">Signal</keyword>
<dbReference type="PANTHER" id="PTHR35936">
    <property type="entry name" value="MEMBRANE-BOUND LYTIC MUREIN TRANSGLYCOSYLASE F"/>
    <property type="match status" value="1"/>
</dbReference>
<evidence type="ECO:0000256" key="1">
    <source>
        <dbReference type="ARBA" id="ARBA00022729"/>
    </source>
</evidence>
<dbReference type="Gene3D" id="3.40.190.10">
    <property type="entry name" value="Periplasmic binding protein-like II"/>
    <property type="match status" value="2"/>
</dbReference>
<dbReference type="PANTHER" id="PTHR35936:SF17">
    <property type="entry name" value="ARGININE-BINDING EXTRACELLULAR PROTEIN ARTP"/>
    <property type="match status" value="1"/>
</dbReference>
<name>A0A4Q2JZ66_9ACTN</name>
<evidence type="ECO:0000313" key="5">
    <source>
        <dbReference type="Proteomes" id="UP000293345"/>
    </source>
</evidence>
<keyword evidence="2" id="KW-0472">Membrane</keyword>
<sequence>MRLSCAAFEFAIILFLGCIGSIGGGGVALLRRRFCVLALCACSSVAISLLTGCQQRESAPEPTETLTIGYDEYRPFVFVDDNGNMAGIDVEIAQEACRRAGLRAEFKQVDWENRDQFLESGQVDCLWSCYSMNDREDSYAWVGPYLYSRQAVAVLNDSPIQSFADLAGTRVAVKASTKPESIFLERAGVPAVKNVYCLSDVSEMAAALRNKFVDALAGHAATLAWYLQNTGVDYRFLDGELLRAALGVAFPQNSSTAVRSALGDALHQMSLDGTTAAIVQSYGLDSQKALSGVEHE</sequence>
<keyword evidence="2" id="KW-1133">Transmembrane helix</keyword>
<proteinExistence type="predicted"/>
<evidence type="ECO:0000313" key="4">
    <source>
        <dbReference type="EMBL" id="RXZ53250.1"/>
    </source>
</evidence>
<evidence type="ECO:0000259" key="3">
    <source>
        <dbReference type="SMART" id="SM00062"/>
    </source>
</evidence>
<dbReference type="EMBL" id="SDPW01000001">
    <property type="protein sequence ID" value="RXZ53250.1"/>
    <property type="molecule type" value="Genomic_DNA"/>
</dbReference>
<dbReference type="SUPFAM" id="SSF53850">
    <property type="entry name" value="Periplasmic binding protein-like II"/>
    <property type="match status" value="1"/>
</dbReference>
<protein>
    <submittedName>
        <fullName evidence="4">Amino acid ABC transporter substrate-binding protein</fullName>
    </submittedName>
</protein>
<keyword evidence="5" id="KW-1185">Reference proteome</keyword>
<dbReference type="SMART" id="SM00062">
    <property type="entry name" value="PBPb"/>
    <property type="match status" value="1"/>
</dbReference>
<organism evidence="4 5">
    <name type="scientific">Senegalimassilia faecalis</name>
    <dbReference type="NCBI Taxonomy" id="2509433"/>
    <lineage>
        <taxon>Bacteria</taxon>
        <taxon>Bacillati</taxon>
        <taxon>Actinomycetota</taxon>
        <taxon>Coriobacteriia</taxon>
        <taxon>Coriobacteriales</taxon>
        <taxon>Coriobacteriaceae</taxon>
        <taxon>Senegalimassilia</taxon>
    </lineage>
</organism>
<dbReference type="AlphaFoldDB" id="A0A4Q2JZ66"/>
<evidence type="ECO:0000256" key="2">
    <source>
        <dbReference type="SAM" id="Phobius"/>
    </source>
</evidence>
<keyword evidence="2" id="KW-0812">Transmembrane</keyword>
<feature type="domain" description="Solute-binding protein family 3/N-terminal" evidence="3">
    <location>
        <begin position="65"/>
        <end position="286"/>
    </location>
</feature>
<reference evidence="4 5" key="1">
    <citation type="submission" date="2019-01" db="EMBL/GenBank/DDBJ databases">
        <title>Senegalimassilia sp. nov. KGMB04484 isolated human feces.</title>
        <authorList>
            <person name="Han K.-I."/>
            <person name="Kim J.-S."/>
            <person name="Lee K.C."/>
            <person name="Suh M.K."/>
            <person name="Eom M.K."/>
            <person name="Lee J.H."/>
            <person name="Park S.-H."/>
            <person name="Kang S.W."/>
            <person name="Park J.-E."/>
            <person name="Oh B.S."/>
            <person name="Yu S.Y."/>
            <person name="Choi S.-H."/>
            <person name="Lee D.H."/>
            <person name="Yoon H."/>
            <person name="Kim B.-Y."/>
            <person name="Lee J.H."/>
            <person name="Lee J.-S."/>
        </authorList>
    </citation>
    <scope>NUCLEOTIDE SEQUENCE [LARGE SCALE GENOMIC DNA]</scope>
    <source>
        <strain evidence="4 5">KGMB04484</strain>
    </source>
</reference>
<comment type="caution">
    <text evidence="4">The sequence shown here is derived from an EMBL/GenBank/DDBJ whole genome shotgun (WGS) entry which is preliminary data.</text>
</comment>
<gene>
    <name evidence="4" type="ORF">ET524_01100</name>
</gene>
<accession>A0A4Q2JZ66</accession>
<dbReference type="Proteomes" id="UP000293345">
    <property type="component" value="Unassembled WGS sequence"/>
</dbReference>